<sequence>MKRMLARRSTNVDTGEIERIYVRESSVDNLSSLWTCFKTPHFDPKDAAFPAITKKLVVRTFLIVCVLKLVKK</sequence>
<proteinExistence type="predicted"/>
<organism evidence="1 2">
    <name type="scientific">Elysia crispata</name>
    <name type="common">lettuce slug</name>
    <dbReference type="NCBI Taxonomy" id="231223"/>
    <lineage>
        <taxon>Eukaryota</taxon>
        <taxon>Metazoa</taxon>
        <taxon>Spiralia</taxon>
        <taxon>Lophotrochozoa</taxon>
        <taxon>Mollusca</taxon>
        <taxon>Gastropoda</taxon>
        <taxon>Heterobranchia</taxon>
        <taxon>Euthyneura</taxon>
        <taxon>Panpulmonata</taxon>
        <taxon>Sacoglossa</taxon>
        <taxon>Placobranchoidea</taxon>
        <taxon>Plakobranchidae</taxon>
        <taxon>Elysia</taxon>
    </lineage>
</organism>
<dbReference type="EMBL" id="JAWDGP010006482">
    <property type="protein sequence ID" value="KAK3740226.1"/>
    <property type="molecule type" value="Genomic_DNA"/>
</dbReference>
<reference evidence="1" key="1">
    <citation type="journal article" date="2023" name="G3 (Bethesda)">
        <title>A reference genome for the long-term kleptoplast-retaining sea slug Elysia crispata morphotype clarki.</title>
        <authorList>
            <person name="Eastman K.E."/>
            <person name="Pendleton A.L."/>
            <person name="Shaikh M.A."/>
            <person name="Suttiyut T."/>
            <person name="Ogas R."/>
            <person name="Tomko P."/>
            <person name="Gavelis G."/>
            <person name="Widhalm J.R."/>
            <person name="Wisecaver J.H."/>
        </authorList>
    </citation>
    <scope>NUCLEOTIDE SEQUENCE</scope>
    <source>
        <strain evidence="1">ECLA1</strain>
    </source>
</reference>
<comment type="caution">
    <text evidence="1">The sequence shown here is derived from an EMBL/GenBank/DDBJ whole genome shotgun (WGS) entry which is preliminary data.</text>
</comment>
<dbReference type="AlphaFoldDB" id="A0AAE0YBT1"/>
<evidence type="ECO:0000313" key="1">
    <source>
        <dbReference type="EMBL" id="KAK3740226.1"/>
    </source>
</evidence>
<dbReference type="Proteomes" id="UP001283361">
    <property type="component" value="Unassembled WGS sequence"/>
</dbReference>
<evidence type="ECO:0000313" key="2">
    <source>
        <dbReference type="Proteomes" id="UP001283361"/>
    </source>
</evidence>
<protein>
    <submittedName>
        <fullName evidence="1">Uncharacterized protein</fullName>
    </submittedName>
</protein>
<accession>A0AAE0YBT1</accession>
<gene>
    <name evidence="1" type="ORF">RRG08_054248</name>
</gene>
<keyword evidence="2" id="KW-1185">Reference proteome</keyword>
<name>A0AAE0YBT1_9GAST</name>